<dbReference type="SUPFAM" id="SSF55545">
    <property type="entry name" value="beta-N-acetylhexosaminidase-like domain"/>
    <property type="match status" value="1"/>
</dbReference>
<dbReference type="EC" id="3.2.1.52" evidence="3"/>
<dbReference type="Pfam" id="PF00728">
    <property type="entry name" value="Glyco_hydro_20"/>
    <property type="match status" value="1"/>
</dbReference>
<feature type="signal peptide" evidence="7">
    <location>
        <begin position="1"/>
        <end position="18"/>
    </location>
</feature>
<evidence type="ECO:0000256" key="6">
    <source>
        <dbReference type="PIRSR" id="PIRSR625705-1"/>
    </source>
</evidence>
<evidence type="ECO:0000256" key="7">
    <source>
        <dbReference type="SAM" id="SignalP"/>
    </source>
</evidence>
<dbReference type="OrthoDB" id="428480at2759"/>
<sequence length="1449" mass="160627">MKQLWFQALFYLTGTLPAAENSLVGIPTVPFSKSPPGGYFDLHNVEAIVVDFSFANATDRRGTTLIPPTLYEFATTFADDLNGYLQSGKEPERTNIGVEVGSQSKNSRNIHLTIGNSSNFLDVAGRETSEGYSLSVTPSAITITGASPLGVWWGTRSVLQQAALNNAKLALGSGTDSPGWGIRGAMLDAGRHYYPPSFLVEMCSYLSFYKQNTFHVHLSDNLINNVNLYSRETQLNLYSAFRLLSPDPAVAGLNKRANESYTREVFDDVQQKCAARGVTIVPELEMPGHALVISQWKPELGIDTDISLLNISHPDTIPTAETIWKTFLPWFHTKTVHIGADEYVDASLTKNALATEYNRFVNAMNGFMQSTANKYIRIWGTFPPSSNYTNNIATNVSVQHWELYEDKPYWDYIKNGYDVLNSDDAFYIVSKYSASYAQTINITKVFHGAPDGGPYAPNIFDTRNSNNNPSRNEPRVLGHIAALWNDYGPNTTVYSEAYYSWREGLPALADKQWGGQLVEDDYYTVFDRLHAAVPGQNLDRAIASKTETILSYSFDNQTQLPTVKDSSGNSYDGKTDCRVANRSLALTPTCSLITPLSSKGRNYTLSFSIYPTSKTPGAIFTGPDSTLLAGNGTISNVTIVASGNPYTLNYSLPLNTWTKASLVAQGNRTFFRVEESTAQKAVIEMEFLTRIGLNGAGLVWREIAIEAPLATIGGGGFEGLELETRHRSVNYESLLRRASSLKGGIPCHLDDTDPLGRSRLGGMHVHRRVVFADGSSWLARLPRQNFTSFSDEITNSMLRSECATLQWLARIPNLPTPKIHAYGLRNDPQNDVGVAYMLIDEMPGRPLLYLDPTPEQLQKVYGGLALILCTLGEHPFDKIGSLTYDSKGDICVGRIAGDRTGTLPPLGPFSNAVEYYVSWAETYLQFIKEKQLFSSYPADAYLIYKYITKLAAEGRFNCLEKNLDNGPFFLKHMDDKGDHIMVDDEFNIVGIIDWSFARTVPIYEAFGPSLFTADMTSIYEGTPGLGDQDNALQHALESKSPHLGRFAAAPDLLDNEAWENSINDEVKALLSEVNVKEITKRGTSLKGGKHCRFQTGKHLGSGSLMGCANYHAMLIFEDGEEWIVRIPRTGFSDVPMDLVEYLVASEYATLKFLESTTLPSPKAFGYGVVSDTTNTVGVNYIFMEKMPGKPYYQYLATPKQQNRVISQVADYLIELSKHPLPRAGSLLSTDGSIAVGPVASNRFVSLGKYGPFDSAMNYFSSIADEYLDLIVDGQIYDKYPKEAFLFYKLLHQHAADLCCNEIQEAFYLKHVDDKGDHLLVDDDYNVTGIIDWQFTRAVPACEAFGPSLITADLSALYSGAASISEYDKTLSNELKVKGREDLAGYTSDLDPVRRFHLGLASGFNRDEACDLIKGMLVSLGEEEPVDIDSWIERASEKYRDDPRWNLVFP</sequence>
<evidence type="ECO:0000259" key="8">
    <source>
        <dbReference type="Pfam" id="PF00728"/>
    </source>
</evidence>
<name>A0A0U1M4J1_TALIS</name>
<dbReference type="InterPro" id="IPR015882">
    <property type="entry name" value="HEX_bac_N"/>
</dbReference>
<feature type="chain" id="PRO_5006711531" description="beta-N-acetylhexosaminidase" evidence="7">
    <location>
        <begin position="19"/>
        <end position="1449"/>
    </location>
</feature>
<feature type="domain" description="Glycoside hydrolase family 20 catalytic" evidence="8">
    <location>
        <begin position="183"/>
        <end position="513"/>
    </location>
</feature>
<keyword evidence="5" id="KW-0326">Glycosidase</keyword>
<evidence type="ECO:0000313" key="12">
    <source>
        <dbReference type="Proteomes" id="UP000054383"/>
    </source>
</evidence>
<evidence type="ECO:0000313" key="11">
    <source>
        <dbReference type="EMBL" id="CRG89940.1"/>
    </source>
</evidence>
<evidence type="ECO:0000256" key="4">
    <source>
        <dbReference type="ARBA" id="ARBA00022801"/>
    </source>
</evidence>
<dbReference type="GO" id="GO:0004563">
    <property type="term" value="F:beta-N-acetylhexosaminidase activity"/>
    <property type="evidence" value="ECO:0007669"/>
    <property type="project" value="UniProtKB-EC"/>
</dbReference>
<dbReference type="SUPFAM" id="SSF51445">
    <property type="entry name" value="(Trans)glycosidases"/>
    <property type="match status" value="1"/>
</dbReference>
<comment type="similarity">
    <text evidence="2">Belongs to the glycosyl hydrolase 20 family.</text>
</comment>
<dbReference type="InterPro" id="IPR011009">
    <property type="entry name" value="Kinase-like_dom_sf"/>
</dbReference>
<reference evidence="11 12" key="1">
    <citation type="submission" date="2015-04" db="EMBL/GenBank/DDBJ databases">
        <authorList>
            <person name="Syromyatnikov M.Y."/>
            <person name="Popov V.N."/>
        </authorList>
    </citation>
    <scope>NUCLEOTIDE SEQUENCE [LARGE SCALE GENOMIC DNA]</scope>
    <source>
        <strain evidence="11">WF-38-12</strain>
    </source>
</reference>
<proteinExistence type="inferred from homology"/>
<feature type="domain" description="Aminoglycoside phosphotransferase" evidence="9">
    <location>
        <begin position="1118"/>
        <end position="1337"/>
    </location>
</feature>
<dbReference type="PRINTS" id="PR00738">
    <property type="entry name" value="GLHYDRLASE20"/>
</dbReference>
<dbReference type="InterPro" id="IPR002575">
    <property type="entry name" value="Aminoglycoside_PTrfase"/>
</dbReference>
<dbReference type="InterPro" id="IPR025705">
    <property type="entry name" value="Beta_hexosaminidase_sua/sub"/>
</dbReference>
<organism evidence="11 12">
    <name type="scientific">Talaromyces islandicus</name>
    <name type="common">Penicillium islandicum</name>
    <dbReference type="NCBI Taxonomy" id="28573"/>
    <lineage>
        <taxon>Eukaryota</taxon>
        <taxon>Fungi</taxon>
        <taxon>Dikarya</taxon>
        <taxon>Ascomycota</taxon>
        <taxon>Pezizomycotina</taxon>
        <taxon>Eurotiomycetes</taxon>
        <taxon>Eurotiomycetidae</taxon>
        <taxon>Eurotiales</taxon>
        <taxon>Trichocomaceae</taxon>
        <taxon>Talaromyces</taxon>
        <taxon>Talaromyces sect. Islandici</taxon>
    </lineage>
</organism>
<dbReference type="Proteomes" id="UP000054383">
    <property type="component" value="Unassembled WGS sequence"/>
</dbReference>
<feature type="active site" description="Proton donor" evidence="6">
    <location>
        <position position="342"/>
    </location>
</feature>
<evidence type="ECO:0000256" key="3">
    <source>
        <dbReference type="ARBA" id="ARBA00012663"/>
    </source>
</evidence>
<dbReference type="InterPro" id="IPR017853">
    <property type="entry name" value="GH"/>
</dbReference>
<protein>
    <recommendedName>
        <fullName evidence="3">beta-N-acetylhexosaminidase</fullName>
        <ecNumber evidence="3">3.2.1.52</ecNumber>
    </recommendedName>
</protein>
<dbReference type="InterPro" id="IPR052764">
    <property type="entry name" value="GH20_Enzymes"/>
</dbReference>
<dbReference type="Gene3D" id="3.30.379.10">
    <property type="entry name" value="Chitobiase/beta-hexosaminidase domain 2-like"/>
    <property type="match status" value="1"/>
</dbReference>
<keyword evidence="7" id="KW-0732">Signal</keyword>
<evidence type="ECO:0000256" key="1">
    <source>
        <dbReference type="ARBA" id="ARBA00001231"/>
    </source>
</evidence>
<dbReference type="SUPFAM" id="SSF56112">
    <property type="entry name" value="Protein kinase-like (PK-like)"/>
    <property type="match status" value="2"/>
</dbReference>
<dbReference type="CDD" id="cd06564">
    <property type="entry name" value="GH20_DspB_LnbB-like"/>
    <property type="match status" value="1"/>
</dbReference>
<dbReference type="Pfam" id="PF01636">
    <property type="entry name" value="APH"/>
    <property type="match status" value="2"/>
</dbReference>
<comment type="catalytic activity">
    <reaction evidence="1">
        <text>Hydrolysis of terminal non-reducing N-acetyl-D-hexosamine residues in N-acetyl-beta-D-hexosaminides.</text>
        <dbReference type="EC" id="3.2.1.52"/>
    </reaction>
</comment>
<accession>A0A0U1M4J1</accession>
<keyword evidence="4" id="KW-0378">Hydrolase</keyword>
<dbReference type="EMBL" id="CVMT01000007">
    <property type="protein sequence ID" value="CRG89940.1"/>
    <property type="molecule type" value="Genomic_DNA"/>
</dbReference>
<dbReference type="Pfam" id="PF02838">
    <property type="entry name" value="Glyco_hydro_20b"/>
    <property type="match status" value="1"/>
</dbReference>
<evidence type="ECO:0000256" key="2">
    <source>
        <dbReference type="ARBA" id="ARBA00006285"/>
    </source>
</evidence>
<dbReference type="GO" id="GO:0005975">
    <property type="term" value="P:carbohydrate metabolic process"/>
    <property type="evidence" value="ECO:0007669"/>
    <property type="project" value="InterPro"/>
</dbReference>
<dbReference type="InterPro" id="IPR029018">
    <property type="entry name" value="Hex-like_dom2"/>
</dbReference>
<evidence type="ECO:0000256" key="5">
    <source>
        <dbReference type="ARBA" id="ARBA00023295"/>
    </source>
</evidence>
<keyword evidence="12" id="KW-1185">Reference proteome</keyword>
<dbReference type="InterPro" id="IPR015883">
    <property type="entry name" value="Glyco_hydro_20_cat"/>
</dbReference>
<dbReference type="PANTHER" id="PTHR43678">
    <property type="entry name" value="PUTATIVE (AFU_ORTHOLOGUE AFUA_2G00640)-RELATED"/>
    <property type="match status" value="1"/>
</dbReference>
<evidence type="ECO:0000259" key="10">
    <source>
        <dbReference type="Pfam" id="PF02838"/>
    </source>
</evidence>
<dbReference type="PANTHER" id="PTHR43678:SF1">
    <property type="entry name" value="BETA-N-ACETYLHEXOSAMINIDASE"/>
    <property type="match status" value="1"/>
</dbReference>
<dbReference type="STRING" id="28573.A0A0U1M4J1"/>
<dbReference type="Gene3D" id="3.20.20.80">
    <property type="entry name" value="Glycosidases"/>
    <property type="match status" value="1"/>
</dbReference>
<feature type="domain" description="Beta-hexosaminidase bacterial type N-terminal" evidence="10">
    <location>
        <begin position="101"/>
        <end position="162"/>
    </location>
</feature>
<gene>
    <name evidence="11" type="ORF">PISL3812_06979</name>
</gene>
<evidence type="ECO:0000259" key="9">
    <source>
        <dbReference type="Pfam" id="PF01636"/>
    </source>
</evidence>
<feature type="domain" description="Aminoglycoside phosphotransferase" evidence="9">
    <location>
        <begin position="798"/>
        <end position="1003"/>
    </location>
</feature>